<name>A0A929WUZ0_9ACTO</name>
<evidence type="ECO:0000313" key="1">
    <source>
        <dbReference type="EMBL" id="MBF0965697.1"/>
    </source>
</evidence>
<proteinExistence type="predicted"/>
<evidence type="ECO:0000313" key="2">
    <source>
        <dbReference type="Proteomes" id="UP000759246"/>
    </source>
</evidence>
<dbReference type="AlphaFoldDB" id="A0A929WUZ0"/>
<dbReference type="EMBL" id="JABZGF010000006">
    <property type="protein sequence ID" value="MBF0965697.1"/>
    <property type="molecule type" value="Genomic_DNA"/>
</dbReference>
<organism evidence="1 2">
    <name type="scientific">Actinomyces bouchesdurhonensis</name>
    <dbReference type="NCBI Taxonomy" id="1852361"/>
    <lineage>
        <taxon>Bacteria</taxon>
        <taxon>Bacillati</taxon>
        <taxon>Actinomycetota</taxon>
        <taxon>Actinomycetes</taxon>
        <taxon>Actinomycetales</taxon>
        <taxon>Actinomycetaceae</taxon>
        <taxon>Actinomyces</taxon>
    </lineage>
</organism>
<accession>A0A929WUZ0</accession>
<protein>
    <submittedName>
        <fullName evidence="1">Uncharacterized protein</fullName>
    </submittedName>
</protein>
<reference evidence="1" key="1">
    <citation type="submission" date="2020-04" db="EMBL/GenBank/DDBJ databases">
        <title>Deep metagenomics examines the oral microbiome during advanced dental caries in children, revealing novel taxa and co-occurrences with host molecules.</title>
        <authorList>
            <person name="Baker J.L."/>
            <person name="Morton J.T."/>
            <person name="Dinis M."/>
            <person name="Alvarez R."/>
            <person name="Tran N.C."/>
            <person name="Knight R."/>
            <person name="Edlund A."/>
        </authorList>
    </citation>
    <scope>NUCLEOTIDE SEQUENCE</scope>
    <source>
        <strain evidence="1">JCVI_30_bin.13</strain>
    </source>
</reference>
<gene>
    <name evidence="1" type="ORF">HXK09_00720</name>
</gene>
<comment type="caution">
    <text evidence="1">The sequence shown here is derived from an EMBL/GenBank/DDBJ whole genome shotgun (WGS) entry which is preliminary data.</text>
</comment>
<sequence length="140" mass="15832">MKITDPVKLEEARARMAKARASRGPEKYPKDVETRLEFVRQLVIKQFKDAGLSITNDGKLLGGSSAQYYRSKLVNGSLTIKDMILLGDYMPVDWTLIFKSIRQPKDVLRPMDEEAATINMEFVEPGDNPFADYFVDVDGV</sequence>
<dbReference type="Proteomes" id="UP000759246">
    <property type="component" value="Unassembled WGS sequence"/>
</dbReference>